<evidence type="ECO:0000259" key="3">
    <source>
        <dbReference type="PROSITE" id="PS51186"/>
    </source>
</evidence>
<reference evidence="4 5" key="1">
    <citation type="submission" date="2024-05" db="EMBL/GenBank/DDBJ databases">
        <authorList>
            <person name="Liu Q."/>
            <person name="Xin Y.-H."/>
        </authorList>
    </citation>
    <scope>NUCLEOTIDE SEQUENCE [LARGE SCALE GENOMIC DNA]</scope>
    <source>
        <strain evidence="4 5">CGMCC 1.10181</strain>
    </source>
</reference>
<keyword evidence="5" id="KW-1185">Reference proteome</keyword>
<organism evidence="4 5">
    <name type="scientific">Sphingomonas oligophenolica</name>
    <dbReference type="NCBI Taxonomy" id="301154"/>
    <lineage>
        <taxon>Bacteria</taxon>
        <taxon>Pseudomonadati</taxon>
        <taxon>Pseudomonadota</taxon>
        <taxon>Alphaproteobacteria</taxon>
        <taxon>Sphingomonadales</taxon>
        <taxon>Sphingomonadaceae</taxon>
        <taxon>Sphingomonas</taxon>
    </lineage>
</organism>
<dbReference type="PANTHER" id="PTHR43072:SF23">
    <property type="entry name" value="UPF0039 PROTEIN C11D3.02C"/>
    <property type="match status" value="1"/>
</dbReference>
<gene>
    <name evidence="4" type="ORF">ABC974_23955</name>
</gene>
<evidence type="ECO:0000313" key="5">
    <source>
        <dbReference type="Proteomes" id="UP001419910"/>
    </source>
</evidence>
<dbReference type="InterPro" id="IPR000182">
    <property type="entry name" value="GNAT_dom"/>
</dbReference>
<dbReference type="CDD" id="cd04301">
    <property type="entry name" value="NAT_SF"/>
    <property type="match status" value="1"/>
</dbReference>
<evidence type="ECO:0000313" key="4">
    <source>
        <dbReference type="EMBL" id="MEN2792704.1"/>
    </source>
</evidence>
<dbReference type="Gene3D" id="3.40.630.30">
    <property type="match status" value="1"/>
</dbReference>
<evidence type="ECO:0000256" key="1">
    <source>
        <dbReference type="ARBA" id="ARBA00022679"/>
    </source>
</evidence>
<sequence length="169" mass="18944">MAFPIEISDAGRADLPAILDIYNEVIAHTTAVYSEAPVTLADREAWYAGRIEQGYPILAAYREGRCLGFGSFGDFRAWPCYRHTVEHSVHVHADARGQGIGLKLVEALLERATMMGKHVMVAGIDADNQPSIGLHRRLGFSEVGRFPEVGRKFDRWLDLVFMSRRLEMP</sequence>
<dbReference type="RefSeq" id="WP_343891059.1">
    <property type="nucleotide sequence ID" value="NZ_BAAAEH010000038.1"/>
</dbReference>
<dbReference type="Pfam" id="PF00583">
    <property type="entry name" value="Acetyltransf_1"/>
    <property type="match status" value="1"/>
</dbReference>
<feature type="domain" description="N-acetyltransferase" evidence="3">
    <location>
        <begin position="5"/>
        <end position="167"/>
    </location>
</feature>
<comment type="caution">
    <text evidence="4">The sequence shown here is derived from an EMBL/GenBank/DDBJ whole genome shotgun (WGS) entry which is preliminary data.</text>
</comment>
<dbReference type="PANTHER" id="PTHR43072">
    <property type="entry name" value="N-ACETYLTRANSFERASE"/>
    <property type="match status" value="1"/>
</dbReference>
<name>A0ABU9YA97_9SPHN</name>
<proteinExistence type="predicted"/>
<evidence type="ECO:0000256" key="2">
    <source>
        <dbReference type="ARBA" id="ARBA00023315"/>
    </source>
</evidence>
<accession>A0ABU9YA97</accession>
<keyword evidence="2" id="KW-0012">Acyltransferase</keyword>
<keyword evidence="1" id="KW-0808">Transferase</keyword>
<dbReference type="EMBL" id="JBDIME010000032">
    <property type="protein sequence ID" value="MEN2792704.1"/>
    <property type="molecule type" value="Genomic_DNA"/>
</dbReference>
<dbReference type="PROSITE" id="PS51186">
    <property type="entry name" value="GNAT"/>
    <property type="match status" value="1"/>
</dbReference>
<dbReference type="Proteomes" id="UP001419910">
    <property type="component" value="Unassembled WGS sequence"/>
</dbReference>
<protein>
    <submittedName>
        <fullName evidence="4">N-acetyltransferase family protein</fullName>
    </submittedName>
</protein>
<dbReference type="InterPro" id="IPR016181">
    <property type="entry name" value="Acyl_CoA_acyltransferase"/>
</dbReference>
<dbReference type="SUPFAM" id="SSF55729">
    <property type="entry name" value="Acyl-CoA N-acyltransferases (Nat)"/>
    <property type="match status" value="1"/>
</dbReference>